<organism evidence="1 2">
    <name type="scientific">Apolygus lucorum</name>
    <name type="common">Small green plant bug</name>
    <name type="synonym">Lygocoris lucorum</name>
    <dbReference type="NCBI Taxonomy" id="248454"/>
    <lineage>
        <taxon>Eukaryota</taxon>
        <taxon>Metazoa</taxon>
        <taxon>Ecdysozoa</taxon>
        <taxon>Arthropoda</taxon>
        <taxon>Hexapoda</taxon>
        <taxon>Insecta</taxon>
        <taxon>Pterygota</taxon>
        <taxon>Neoptera</taxon>
        <taxon>Paraneoptera</taxon>
        <taxon>Hemiptera</taxon>
        <taxon>Heteroptera</taxon>
        <taxon>Panheteroptera</taxon>
        <taxon>Cimicomorpha</taxon>
        <taxon>Miridae</taxon>
        <taxon>Mirini</taxon>
        <taxon>Apolygus</taxon>
    </lineage>
</organism>
<dbReference type="AlphaFoldDB" id="A0A6A4JDH0"/>
<protein>
    <submittedName>
        <fullName evidence="1">Uncharacterized protein</fullName>
    </submittedName>
</protein>
<keyword evidence="2" id="KW-1185">Reference proteome</keyword>
<evidence type="ECO:0000313" key="1">
    <source>
        <dbReference type="EMBL" id="KAF6206773.1"/>
    </source>
</evidence>
<accession>A0A6A4JDH0</accession>
<name>A0A6A4JDH0_APOLU</name>
<dbReference type="EMBL" id="WIXP02000008">
    <property type="protein sequence ID" value="KAF6206773.1"/>
    <property type="molecule type" value="Genomic_DNA"/>
</dbReference>
<dbReference type="Proteomes" id="UP000466442">
    <property type="component" value="Unassembled WGS sequence"/>
</dbReference>
<evidence type="ECO:0000313" key="2">
    <source>
        <dbReference type="Proteomes" id="UP000466442"/>
    </source>
</evidence>
<reference evidence="1" key="1">
    <citation type="journal article" date="2021" name="Mol. Ecol. Resour.">
        <title>Apolygus lucorum genome provides insights into omnivorousness and mesophyll feeding.</title>
        <authorList>
            <person name="Liu Y."/>
            <person name="Liu H."/>
            <person name="Wang H."/>
            <person name="Huang T."/>
            <person name="Liu B."/>
            <person name="Yang B."/>
            <person name="Yin L."/>
            <person name="Li B."/>
            <person name="Zhang Y."/>
            <person name="Zhang S."/>
            <person name="Jiang F."/>
            <person name="Zhang X."/>
            <person name="Ren Y."/>
            <person name="Wang B."/>
            <person name="Wang S."/>
            <person name="Lu Y."/>
            <person name="Wu K."/>
            <person name="Fan W."/>
            <person name="Wang G."/>
        </authorList>
    </citation>
    <scope>NUCLEOTIDE SEQUENCE</scope>
    <source>
        <strain evidence="1">12Hb</strain>
    </source>
</reference>
<sequence>MKRKVANDQVIQDFSTLKPEKFEPKDLGTRGVIQRVQSPDGFASTPKDLDKLYNRLKWYFLEPGGSVVGAEMASPFNG</sequence>
<proteinExistence type="predicted"/>
<comment type="caution">
    <text evidence="1">The sequence shown here is derived from an EMBL/GenBank/DDBJ whole genome shotgun (WGS) entry which is preliminary data.</text>
</comment>
<gene>
    <name evidence="1" type="ORF">GE061_018009</name>
</gene>